<comment type="catalytic activity">
    <reaction evidence="12">
        <text>K(+)(in) = K(+)(out)</text>
        <dbReference type="Rhea" id="RHEA:29463"/>
        <dbReference type="ChEBI" id="CHEBI:29103"/>
    </reaction>
</comment>
<dbReference type="GO" id="GO:0016020">
    <property type="term" value="C:membrane"/>
    <property type="evidence" value="ECO:0007669"/>
    <property type="project" value="UniProtKB-SubCell"/>
</dbReference>
<keyword evidence="4" id="KW-0633">Potassium transport</keyword>
<evidence type="ECO:0000256" key="4">
    <source>
        <dbReference type="ARBA" id="ARBA00022538"/>
    </source>
</evidence>
<proteinExistence type="inferred from homology"/>
<evidence type="ECO:0000256" key="3">
    <source>
        <dbReference type="ARBA" id="ARBA00022448"/>
    </source>
</evidence>
<comment type="similarity">
    <text evidence="2">Belongs to the TMEM175 family.</text>
</comment>
<comment type="caution">
    <text evidence="14">The sequence shown here is derived from an EMBL/GenBank/DDBJ whole genome shotgun (WGS) entry which is preliminary data.</text>
</comment>
<gene>
    <name evidence="14" type="ORF">FHX75_15313</name>
</gene>
<keyword evidence="10 13" id="KW-0472">Membrane</keyword>
<feature type="transmembrane region" description="Helical" evidence="13">
    <location>
        <begin position="28"/>
        <end position="48"/>
    </location>
</feature>
<evidence type="ECO:0000256" key="2">
    <source>
        <dbReference type="ARBA" id="ARBA00006920"/>
    </source>
</evidence>
<evidence type="ECO:0000256" key="8">
    <source>
        <dbReference type="ARBA" id="ARBA00022989"/>
    </source>
</evidence>
<sequence>MADGAGESGYRYRRDREMARDASRVETFSDGVFAVVLTVMAVELLQYGPARAAGRELPDALAHAWPTYLAYVITFGIAGQIWLGHHNMWRYVVRVDQLLLVFNLLVLLFVAAIPFTADLLSDNLRAGAAEQRLTAALYLGTVLGESLFFNLSWWWARRRQLLHPDLDPQLARAVSRRLLVRPLLYLIAFAFVFVDPILSLVLYLLLVGLSLIRRPGDLPPAELGGEVSGRGR</sequence>
<evidence type="ECO:0000256" key="9">
    <source>
        <dbReference type="ARBA" id="ARBA00023065"/>
    </source>
</evidence>
<evidence type="ECO:0000313" key="14">
    <source>
        <dbReference type="EMBL" id="TWG11221.1"/>
    </source>
</evidence>
<evidence type="ECO:0000256" key="1">
    <source>
        <dbReference type="ARBA" id="ARBA00004141"/>
    </source>
</evidence>
<accession>A0A561VHZ0</accession>
<evidence type="ECO:0000313" key="15">
    <source>
        <dbReference type="Proteomes" id="UP000319927"/>
    </source>
</evidence>
<dbReference type="Pfam" id="PF06736">
    <property type="entry name" value="TMEM175"/>
    <property type="match status" value="1"/>
</dbReference>
<dbReference type="EMBL" id="VIXA01000005">
    <property type="protein sequence ID" value="TWG11221.1"/>
    <property type="molecule type" value="Genomic_DNA"/>
</dbReference>
<keyword evidence="15" id="KW-1185">Reference proteome</keyword>
<evidence type="ECO:0000256" key="5">
    <source>
        <dbReference type="ARBA" id="ARBA00022692"/>
    </source>
</evidence>
<dbReference type="PANTHER" id="PTHR31462">
    <property type="entry name" value="ENDOSOMAL/LYSOSOMAL POTASSIUM CHANNEL TMEM175"/>
    <property type="match status" value="1"/>
</dbReference>
<keyword evidence="7" id="KW-0630">Potassium</keyword>
<keyword evidence="9" id="KW-0406">Ion transport</keyword>
<feature type="transmembrane region" description="Helical" evidence="13">
    <location>
        <begin position="135"/>
        <end position="156"/>
    </location>
</feature>
<reference evidence="14 15" key="1">
    <citation type="submission" date="2019-06" db="EMBL/GenBank/DDBJ databases">
        <title>Sequencing the genomes of 1000 actinobacteria strains.</title>
        <authorList>
            <person name="Klenk H.-P."/>
        </authorList>
    </citation>
    <scope>NUCLEOTIDE SEQUENCE [LARGE SCALE GENOMIC DNA]</scope>
    <source>
        <strain evidence="14 15">DSM 102131</strain>
    </source>
</reference>
<dbReference type="GO" id="GO:0005267">
    <property type="term" value="F:potassium channel activity"/>
    <property type="evidence" value="ECO:0007669"/>
    <property type="project" value="UniProtKB-KW"/>
</dbReference>
<protein>
    <submittedName>
        <fullName evidence="14">Putative membrane protein</fullName>
    </submittedName>
</protein>
<feature type="transmembrane region" description="Helical" evidence="13">
    <location>
        <begin position="97"/>
        <end position="115"/>
    </location>
</feature>
<evidence type="ECO:0000256" key="7">
    <source>
        <dbReference type="ARBA" id="ARBA00022958"/>
    </source>
</evidence>
<dbReference type="InterPro" id="IPR010617">
    <property type="entry name" value="TMEM175-like"/>
</dbReference>
<organism evidence="14 15">
    <name type="scientific">Micromonospora palomenae</name>
    <dbReference type="NCBI Taxonomy" id="1461247"/>
    <lineage>
        <taxon>Bacteria</taxon>
        <taxon>Bacillati</taxon>
        <taxon>Actinomycetota</taxon>
        <taxon>Actinomycetes</taxon>
        <taxon>Micromonosporales</taxon>
        <taxon>Micromonosporaceae</taxon>
        <taxon>Micromonospora</taxon>
    </lineage>
</organism>
<evidence type="ECO:0000256" key="13">
    <source>
        <dbReference type="SAM" id="Phobius"/>
    </source>
</evidence>
<evidence type="ECO:0000256" key="10">
    <source>
        <dbReference type="ARBA" id="ARBA00023136"/>
    </source>
</evidence>
<keyword evidence="11" id="KW-0407">Ion channel</keyword>
<evidence type="ECO:0000256" key="12">
    <source>
        <dbReference type="ARBA" id="ARBA00034430"/>
    </source>
</evidence>
<dbReference type="Proteomes" id="UP000319927">
    <property type="component" value="Unassembled WGS sequence"/>
</dbReference>
<keyword evidence="8 13" id="KW-1133">Transmembrane helix</keyword>
<keyword evidence="3" id="KW-0813">Transport</keyword>
<feature type="transmembrane region" description="Helical" evidence="13">
    <location>
        <begin position="183"/>
        <end position="212"/>
    </location>
</feature>
<keyword evidence="6" id="KW-0631">Potassium channel</keyword>
<dbReference type="PANTHER" id="PTHR31462:SF5">
    <property type="entry name" value="ENDOSOMAL_LYSOSOMAL PROTON CHANNEL TMEM175"/>
    <property type="match status" value="1"/>
</dbReference>
<keyword evidence="5 13" id="KW-0812">Transmembrane</keyword>
<evidence type="ECO:0000256" key="6">
    <source>
        <dbReference type="ARBA" id="ARBA00022826"/>
    </source>
</evidence>
<comment type="subcellular location">
    <subcellularLocation>
        <location evidence="1">Membrane</location>
        <topology evidence="1">Multi-pass membrane protein</topology>
    </subcellularLocation>
</comment>
<feature type="transmembrane region" description="Helical" evidence="13">
    <location>
        <begin position="68"/>
        <end position="85"/>
    </location>
</feature>
<dbReference type="AlphaFoldDB" id="A0A561VHZ0"/>
<name>A0A561VHZ0_9ACTN</name>
<dbReference type="GO" id="GO:0015252">
    <property type="term" value="F:proton channel activity"/>
    <property type="evidence" value="ECO:0007669"/>
    <property type="project" value="InterPro"/>
</dbReference>
<evidence type="ECO:0000256" key="11">
    <source>
        <dbReference type="ARBA" id="ARBA00023303"/>
    </source>
</evidence>